<dbReference type="InterPro" id="IPR027417">
    <property type="entry name" value="P-loop_NTPase"/>
</dbReference>
<dbReference type="EMBL" id="JADKMA010000048">
    <property type="protein sequence ID" value="MBO8192401.1"/>
    <property type="molecule type" value="Genomic_DNA"/>
</dbReference>
<keyword evidence="3" id="KW-1185">Reference proteome</keyword>
<name>A0ABS3XAJ0_9ACTN</name>
<comment type="caution">
    <text evidence="2">The sequence shown here is derived from an EMBL/GenBank/DDBJ whole genome shotgun (WGS) entry which is preliminary data.</text>
</comment>
<keyword evidence="2" id="KW-0645">Protease</keyword>
<dbReference type="RefSeq" id="WP_209239493.1">
    <property type="nucleotide sequence ID" value="NZ_JADKMA010000048.1"/>
</dbReference>
<gene>
    <name evidence="2" type="ORF">ITI46_12090</name>
</gene>
<dbReference type="Proteomes" id="UP001519064">
    <property type="component" value="Unassembled WGS sequence"/>
</dbReference>
<reference evidence="2 3" key="1">
    <citation type="submission" date="2020-11" db="EMBL/GenBank/DDBJ databases">
        <title>Streptomyces spirodelae sp. nov., isolated from duckweed.</title>
        <authorList>
            <person name="Saimee Y."/>
            <person name="Duangmal K."/>
        </authorList>
    </citation>
    <scope>NUCLEOTIDE SEQUENCE [LARGE SCALE GENOMIC DNA]</scope>
    <source>
        <strain evidence="2 3">S16-07</strain>
    </source>
</reference>
<dbReference type="SUPFAM" id="SSF50494">
    <property type="entry name" value="Trypsin-like serine proteases"/>
    <property type="match status" value="1"/>
</dbReference>
<feature type="region of interest" description="Disordered" evidence="1">
    <location>
        <begin position="460"/>
        <end position="483"/>
    </location>
</feature>
<dbReference type="GO" id="GO:0006508">
    <property type="term" value="P:proteolysis"/>
    <property type="evidence" value="ECO:0007669"/>
    <property type="project" value="UniProtKB-KW"/>
</dbReference>
<proteinExistence type="predicted"/>
<protein>
    <submittedName>
        <fullName evidence="2">Serine protease</fullName>
    </submittedName>
</protein>
<accession>A0ABS3XAJ0</accession>
<dbReference type="InterPro" id="IPR009003">
    <property type="entry name" value="Peptidase_S1_PA"/>
</dbReference>
<keyword evidence="2" id="KW-0378">Hydrolase</keyword>
<evidence type="ECO:0000313" key="3">
    <source>
        <dbReference type="Proteomes" id="UP001519064"/>
    </source>
</evidence>
<organism evidence="2 3">
    <name type="scientific">Streptomyces oryzae</name>
    <dbReference type="NCBI Taxonomy" id="1434886"/>
    <lineage>
        <taxon>Bacteria</taxon>
        <taxon>Bacillati</taxon>
        <taxon>Actinomycetota</taxon>
        <taxon>Actinomycetes</taxon>
        <taxon>Kitasatosporales</taxon>
        <taxon>Streptomycetaceae</taxon>
        <taxon>Streptomyces</taxon>
    </lineage>
</organism>
<evidence type="ECO:0000313" key="2">
    <source>
        <dbReference type="EMBL" id="MBO8192401.1"/>
    </source>
</evidence>
<sequence length="1249" mass="131082">MRLRDLAGRPRGLGFVADGLGTVVTSHEAVDGLGRAVLHVGEDAFTAASCDITPLPEWNLALIRTPGLGVDPLVIGRERPHPRSPALLLTEDEAHPTTLTGTVPATYTSTARYHALERVLQLELPEAASIPLRLCRTATGAPLVDAATGAVLGVLGTALHGTTGQPGPFAVPLYAAGVPAPDGPLGVLLRRNGASAPGFGPDLNLAGVLRLAGTSVGPAVDRCAHAVTRPEVAGHFDLFAHSGASVIALVGAPGTGRTTELAAAAARRARAVAPAPSVWLRGAELHPRDAGLREAVGRALAAADRAVAASHAQDGNETAPTGDCGEVDPDVAARLACAAGRPLLVLLDAPEEMPPHLAQTLRQWTARTASWLRATGSRLAIACRPEYWEQAAALFPEDMLYALAGANGSVRVAELPPRQATRALAAYGLPDGALAPGDAGHPLAMRMLAQVRAAQGALCGRGAPTSGGRGGQGADPADEVRDDPVEEVTEAAPARHEIFSAFLDLLCLRVAQRLMSRDGASCGEGVSNDEREAHFGEPQRAAGTRADGAPADLGSVRRLAACIAGRLHEAARRCLGSGQGELSAAAFAELFPGRGGWAAAVLAEGALAPAGEGYRFVDEEFSDWLQGCHLDLDVALDALVPCRVRDGAHAVPVPRHRAGPVVQALLLSDRRDGAEALTPRLRRLVDVLGEALADGAPEGETEWWAVHLLRGTLSRIPDAGPYAPVLGGLAAQVARRPESAMLRDSFGPRFWRGLALDVAAKVELLRHLLPADDPADRPCERGRCLDVLEELLRAEPRTVQPLLCGWFSDVRPLRRRTDADGRTVPTVATAAQALLHTHRRLAVDELADALLDAAHPLADELLAELVRDELSAMCRAVERWANESRTGARAAAAARYGVRAARRVRTDADRALLRSAALALLHRPAARADAADNSEAVHSETGCPVTGSPPADCPETGCPGDDCGGVHRFGSDRRARDRLDTAALAILVRDPHSRSRHLRAALSRFAETGDAELAAALGTALGTHPEPVFAAYQSLLAGPADPAAQSQAVRALARVRIPALARRAAALVREHAVLRPWRARADVAAFVACRLRHGPGARAVLRPLVAELLQEREPVLRAGIARVLGAGEGPLRDELLDLLLAHETDVSVLEALLEAVLEAVLEVVARRTTVVPRSRSGASEGTLVRRIGARMAATGQGAAAFDRALARFARQLPGSAGAVSGWVAEEPEAWTAVLGPRARRVCDMQDEHV</sequence>
<dbReference type="SUPFAM" id="SSF52540">
    <property type="entry name" value="P-loop containing nucleoside triphosphate hydrolases"/>
    <property type="match status" value="1"/>
</dbReference>
<evidence type="ECO:0000256" key="1">
    <source>
        <dbReference type="SAM" id="MobiDB-lite"/>
    </source>
</evidence>
<dbReference type="GO" id="GO:0008233">
    <property type="term" value="F:peptidase activity"/>
    <property type="evidence" value="ECO:0007669"/>
    <property type="project" value="UniProtKB-KW"/>
</dbReference>